<organism evidence="2 3">
    <name type="scientific">Euplotes crassus</name>
    <dbReference type="NCBI Taxonomy" id="5936"/>
    <lineage>
        <taxon>Eukaryota</taxon>
        <taxon>Sar</taxon>
        <taxon>Alveolata</taxon>
        <taxon>Ciliophora</taxon>
        <taxon>Intramacronucleata</taxon>
        <taxon>Spirotrichea</taxon>
        <taxon>Hypotrichia</taxon>
        <taxon>Euplotida</taxon>
        <taxon>Euplotidae</taxon>
        <taxon>Moneuplotes</taxon>
    </lineage>
</organism>
<evidence type="ECO:0000313" key="2">
    <source>
        <dbReference type="EMBL" id="CAI2366993.1"/>
    </source>
</evidence>
<feature type="compositionally biased region" description="Basic residues" evidence="1">
    <location>
        <begin position="175"/>
        <end position="191"/>
    </location>
</feature>
<protein>
    <submittedName>
        <fullName evidence="2">Uncharacterized protein</fullName>
    </submittedName>
</protein>
<evidence type="ECO:0000256" key="1">
    <source>
        <dbReference type="SAM" id="MobiDB-lite"/>
    </source>
</evidence>
<dbReference type="AlphaFoldDB" id="A0AAD1UGT8"/>
<keyword evidence="3" id="KW-1185">Reference proteome</keyword>
<dbReference type="EMBL" id="CAMPGE010008082">
    <property type="protein sequence ID" value="CAI2366993.1"/>
    <property type="molecule type" value="Genomic_DNA"/>
</dbReference>
<accession>A0AAD1UGT8</accession>
<reference evidence="2" key="1">
    <citation type="submission" date="2023-07" db="EMBL/GenBank/DDBJ databases">
        <authorList>
            <consortium name="AG Swart"/>
            <person name="Singh M."/>
            <person name="Singh A."/>
            <person name="Seah K."/>
            <person name="Emmerich C."/>
        </authorList>
    </citation>
    <scope>NUCLEOTIDE SEQUENCE</scope>
    <source>
        <strain evidence="2">DP1</strain>
    </source>
</reference>
<dbReference type="Proteomes" id="UP001295684">
    <property type="component" value="Unassembled WGS sequence"/>
</dbReference>
<gene>
    <name evidence="2" type="ORF">ECRASSUSDP1_LOCUS8269</name>
</gene>
<sequence>MIEDSSPNLYRRQKAFIREKSSSLRFMLPNTSQKKKSVRYSKAKKVVKKASKVSRGSLIDSERNKDSTPIRMNPVKFNKKAWITKSKNHKIIIDTSNFPKIDFKHFKRKLKSDKHKYRNNLQKFKYSKELIKHLDHSKNKGFRLKSRRRIDKVKLSDSVLDNYINHKLLGDDLHHQHRKRNKKSFKSKMNMKKTASSPACSSHRGLNLSNASSELSEFENDSSSQNEFEFGKYFMPKVDISRNKSINKTQTCVELLQKNYCVSQRRLFRNPLCSSIPRIPVMGLLLNSSTNSKSTTNFSTRFSSRIAPRNIKVKLTPRCLLNRRRRISE</sequence>
<comment type="caution">
    <text evidence="2">The sequence shown here is derived from an EMBL/GenBank/DDBJ whole genome shotgun (WGS) entry which is preliminary data.</text>
</comment>
<feature type="region of interest" description="Disordered" evidence="1">
    <location>
        <begin position="174"/>
        <end position="205"/>
    </location>
</feature>
<proteinExistence type="predicted"/>
<name>A0AAD1UGT8_EUPCR</name>
<evidence type="ECO:0000313" key="3">
    <source>
        <dbReference type="Proteomes" id="UP001295684"/>
    </source>
</evidence>